<dbReference type="AlphaFoldDB" id="A0A8H7AK58"/>
<evidence type="ECO:0000313" key="2">
    <source>
        <dbReference type="Proteomes" id="UP000606974"/>
    </source>
</evidence>
<protein>
    <submittedName>
        <fullName evidence="1">Uncharacterized protein</fullName>
    </submittedName>
</protein>
<organism evidence="1 2">
    <name type="scientific">Endocarpon pusillum</name>
    <dbReference type="NCBI Taxonomy" id="364733"/>
    <lineage>
        <taxon>Eukaryota</taxon>
        <taxon>Fungi</taxon>
        <taxon>Dikarya</taxon>
        <taxon>Ascomycota</taxon>
        <taxon>Pezizomycotina</taxon>
        <taxon>Eurotiomycetes</taxon>
        <taxon>Chaetothyriomycetidae</taxon>
        <taxon>Verrucariales</taxon>
        <taxon>Verrucariaceae</taxon>
        <taxon>Endocarpon</taxon>
    </lineage>
</organism>
<dbReference type="EMBL" id="JAACFV010000048">
    <property type="protein sequence ID" value="KAF7508894.1"/>
    <property type="molecule type" value="Genomic_DNA"/>
</dbReference>
<keyword evidence="2" id="KW-1185">Reference proteome</keyword>
<evidence type="ECO:0000313" key="1">
    <source>
        <dbReference type="EMBL" id="KAF7508894.1"/>
    </source>
</evidence>
<proteinExistence type="predicted"/>
<sequence length="122" mass="14187">MKRFWADLQRGIEPCDTGFDDYETWKSHVLSESALKVSLTFTLPEPWVCKKRRRPATTISERVTRSQTHTASLFYEVGYDGKTGRVLPFTSSDGISTYRHSYCPAKTSRRYEPRSKHRIHKA</sequence>
<name>A0A8H7AK58_9EURO</name>
<dbReference type="Proteomes" id="UP000606974">
    <property type="component" value="Unassembled WGS sequence"/>
</dbReference>
<reference evidence="1" key="1">
    <citation type="submission" date="2020-02" db="EMBL/GenBank/DDBJ databases">
        <authorList>
            <person name="Palmer J.M."/>
        </authorList>
    </citation>
    <scope>NUCLEOTIDE SEQUENCE</scope>
    <source>
        <strain evidence="1">EPUS1.4</strain>
        <tissue evidence="1">Thallus</tissue>
    </source>
</reference>
<comment type="caution">
    <text evidence="1">The sequence shown here is derived from an EMBL/GenBank/DDBJ whole genome shotgun (WGS) entry which is preliminary data.</text>
</comment>
<accession>A0A8H7AK58</accession>
<gene>
    <name evidence="1" type="ORF">GJ744_008603</name>
</gene>